<keyword evidence="3" id="KW-1185">Reference proteome</keyword>
<gene>
    <name evidence="2" type="ORF">K402DRAFT_419678</name>
</gene>
<evidence type="ECO:0000313" key="3">
    <source>
        <dbReference type="Proteomes" id="UP000800041"/>
    </source>
</evidence>
<protein>
    <recommendedName>
        <fullName evidence="4">Lytic polysaccharide monooxygenase</fullName>
    </recommendedName>
</protein>
<keyword evidence="1" id="KW-0732">Signal</keyword>
<evidence type="ECO:0000256" key="1">
    <source>
        <dbReference type="SAM" id="SignalP"/>
    </source>
</evidence>
<evidence type="ECO:0008006" key="4">
    <source>
        <dbReference type="Google" id="ProtNLM"/>
    </source>
</evidence>
<dbReference type="AlphaFoldDB" id="A0A6G1H545"/>
<dbReference type="EMBL" id="ML977149">
    <property type="protein sequence ID" value="KAF1988346.1"/>
    <property type="molecule type" value="Genomic_DNA"/>
</dbReference>
<sequence length="236" mass="25164">MQSTGVLFTVAIAMARLVSAVPQPIAAETTATANPSLLPPPVLPPLPQPTNLGPVVPYDELPGGGAMTIVQDDRPILFAPADGHYTIDQSHLHDVVHSELPGTVIPVQDESGFWHITTIGPPTSTALPLPTKALTVIQTTDANGVPIIVTKTVQVQWQRPITLSTVKTVPIVEIAVTEIPAVGPPAMSIPLQTALPSSVADDSSEREQVNVGKYWWSKYVPKYLPPCAPMMECPRE</sequence>
<name>A0A6G1H545_9PEZI</name>
<organism evidence="2 3">
    <name type="scientific">Aulographum hederae CBS 113979</name>
    <dbReference type="NCBI Taxonomy" id="1176131"/>
    <lineage>
        <taxon>Eukaryota</taxon>
        <taxon>Fungi</taxon>
        <taxon>Dikarya</taxon>
        <taxon>Ascomycota</taxon>
        <taxon>Pezizomycotina</taxon>
        <taxon>Dothideomycetes</taxon>
        <taxon>Pleosporomycetidae</taxon>
        <taxon>Aulographales</taxon>
        <taxon>Aulographaceae</taxon>
    </lineage>
</organism>
<dbReference type="Proteomes" id="UP000800041">
    <property type="component" value="Unassembled WGS sequence"/>
</dbReference>
<feature type="chain" id="PRO_5026336928" description="Lytic polysaccharide monooxygenase" evidence="1">
    <location>
        <begin position="21"/>
        <end position="236"/>
    </location>
</feature>
<feature type="signal peptide" evidence="1">
    <location>
        <begin position="1"/>
        <end position="20"/>
    </location>
</feature>
<reference evidence="2" key="1">
    <citation type="journal article" date="2020" name="Stud. Mycol.">
        <title>101 Dothideomycetes genomes: a test case for predicting lifestyles and emergence of pathogens.</title>
        <authorList>
            <person name="Haridas S."/>
            <person name="Albert R."/>
            <person name="Binder M."/>
            <person name="Bloem J."/>
            <person name="Labutti K."/>
            <person name="Salamov A."/>
            <person name="Andreopoulos B."/>
            <person name="Baker S."/>
            <person name="Barry K."/>
            <person name="Bills G."/>
            <person name="Bluhm B."/>
            <person name="Cannon C."/>
            <person name="Castanera R."/>
            <person name="Culley D."/>
            <person name="Daum C."/>
            <person name="Ezra D."/>
            <person name="Gonzalez J."/>
            <person name="Henrissat B."/>
            <person name="Kuo A."/>
            <person name="Liang C."/>
            <person name="Lipzen A."/>
            <person name="Lutzoni F."/>
            <person name="Magnuson J."/>
            <person name="Mondo S."/>
            <person name="Nolan M."/>
            <person name="Ohm R."/>
            <person name="Pangilinan J."/>
            <person name="Park H.-J."/>
            <person name="Ramirez L."/>
            <person name="Alfaro M."/>
            <person name="Sun H."/>
            <person name="Tritt A."/>
            <person name="Yoshinaga Y."/>
            <person name="Zwiers L.-H."/>
            <person name="Turgeon B."/>
            <person name="Goodwin S."/>
            <person name="Spatafora J."/>
            <person name="Crous P."/>
            <person name="Grigoriev I."/>
        </authorList>
    </citation>
    <scope>NUCLEOTIDE SEQUENCE</scope>
    <source>
        <strain evidence="2">CBS 113979</strain>
    </source>
</reference>
<accession>A0A6G1H545</accession>
<evidence type="ECO:0000313" key="2">
    <source>
        <dbReference type="EMBL" id="KAF1988346.1"/>
    </source>
</evidence>
<proteinExistence type="predicted"/>